<sequence>MEIGTVKEILIISRQWNVPALLGDVPHAYAKVEKEKDLEIFMRIPSGIQVSQDILDEHGVKDTKHLAIQCKKDMCLYVEMINHDITITEAYID</sequence>
<evidence type="ECO:0000313" key="1">
    <source>
        <dbReference type="EnsemblProtists" id="HpaP811074"/>
    </source>
</evidence>
<dbReference type="EnsemblProtists" id="HpaT811075">
    <property type="protein sequence ID" value="HpaP811075"/>
    <property type="gene ID" value="HpaG811075"/>
</dbReference>
<reference evidence="2" key="1">
    <citation type="journal article" date="2010" name="Science">
        <title>Signatures of adaptation to obligate biotrophy in the Hyaloperonospora arabidopsidis genome.</title>
        <authorList>
            <person name="Baxter L."/>
            <person name="Tripathy S."/>
            <person name="Ishaque N."/>
            <person name="Boot N."/>
            <person name="Cabral A."/>
            <person name="Kemen E."/>
            <person name="Thines M."/>
            <person name="Ah-Fong A."/>
            <person name="Anderson R."/>
            <person name="Badejoko W."/>
            <person name="Bittner-Eddy P."/>
            <person name="Boore J.L."/>
            <person name="Chibucos M.C."/>
            <person name="Coates M."/>
            <person name="Dehal P."/>
            <person name="Delehaunty K."/>
            <person name="Dong S."/>
            <person name="Downton P."/>
            <person name="Dumas B."/>
            <person name="Fabro G."/>
            <person name="Fronick C."/>
            <person name="Fuerstenberg S.I."/>
            <person name="Fulton L."/>
            <person name="Gaulin E."/>
            <person name="Govers F."/>
            <person name="Hughes L."/>
            <person name="Humphray S."/>
            <person name="Jiang R.H."/>
            <person name="Judelson H."/>
            <person name="Kamoun S."/>
            <person name="Kyung K."/>
            <person name="Meijer H."/>
            <person name="Minx P."/>
            <person name="Morris P."/>
            <person name="Nelson J."/>
            <person name="Phuntumart V."/>
            <person name="Qutob D."/>
            <person name="Rehmany A."/>
            <person name="Rougon-Cardoso A."/>
            <person name="Ryden P."/>
            <person name="Torto-Alalibo T."/>
            <person name="Studholme D."/>
            <person name="Wang Y."/>
            <person name="Win J."/>
            <person name="Wood J."/>
            <person name="Clifton S.W."/>
            <person name="Rogers J."/>
            <person name="Van den Ackerveken G."/>
            <person name="Jones J.D."/>
            <person name="McDowell J.M."/>
            <person name="Beynon J."/>
            <person name="Tyler B.M."/>
        </authorList>
    </citation>
    <scope>NUCLEOTIDE SEQUENCE [LARGE SCALE GENOMIC DNA]</scope>
    <source>
        <strain evidence="2">Emoy2</strain>
    </source>
</reference>
<accession>M4BX23</accession>
<proteinExistence type="predicted"/>
<reference evidence="1" key="2">
    <citation type="submission" date="2015-06" db="UniProtKB">
        <authorList>
            <consortium name="EnsemblProtists"/>
        </authorList>
    </citation>
    <scope>IDENTIFICATION</scope>
    <source>
        <strain evidence="1">Emoy2</strain>
    </source>
</reference>
<dbReference type="AlphaFoldDB" id="M4BX23"/>
<organism evidence="1 2">
    <name type="scientific">Hyaloperonospora arabidopsidis (strain Emoy2)</name>
    <name type="common">Downy mildew agent</name>
    <name type="synonym">Peronospora arabidopsidis</name>
    <dbReference type="NCBI Taxonomy" id="559515"/>
    <lineage>
        <taxon>Eukaryota</taxon>
        <taxon>Sar</taxon>
        <taxon>Stramenopiles</taxon>
        <taxon>Oomycota</taxon>
        <taxon>Peronosporomycetes</taxon>
        <taxon>Peronosporales</taxon>
        <taxon>Peronosporaceae</taxon>
        <taxon>Hyaloperonospora</taxon>
    </lineage>
</organism>
<dbReference type="EnsemblProtists" id="HpaT811074">
    <property type="protein sequence ID" value="HpaP811074"/>
    <property type="gene ID" value="HpaG811074"/>
</dbReference>
<dbReference type="InParanoid" id="M4BX23"/>
<keyword evidence="2" id="KW-1185">Reference proteome</keyword>
<evidence type="ECO:0000313" key="2">
    <source>
        <dbReference type="Proteomes" id="UP000011713"/>
    </source>
</evidence>
<dbReference type="Proteomes" id="UP000011713">
    <property type="component" value="Unassembled WGS sequence"/>
</dbReference>
<dbReference type="eggNOG" id="ENOG502SVZX">
    <property type="taxonomic scope" value="Eukaryota"/>
</dbReference>
<dbReference type="STRING" id="559515.M4BX23"/>
<protein>
    <recommendedName>
        <fullName evidence="3">RxLR effector candidate protein</fullName>
    </recommendedName>
</protein>
<dbReference type="HOGENOM" id="CLU_2404230_0_0_1"/>
<evidence type="ECO:0008006" key="3">
    <source>
        <dbReference type="Google" id="ProtNLM"/>
    </source>
</evidence>
<dbReference type="EMBL" id="JH598013">
    <property type="status" value="NOT_ANNOTATED_CDS"/>
    <property type="molecule type" value="Genomic_DNA"/>
</dbReference>
<dbReference type="OMA" id="CLYVEMI"/>
<name>M4BX23_HYAAE</name>
<dbReference type="VEuPathDB" id="FungiDB:HpaG811075"/>